<gene>
    <name evidence="16" type="ORF">DEACI_1301</name>
    <name evidence="17" type="ORF">DEACI_3913</name>
</gene>
<organism evidence="16">
    <name type="scientific">Acididesulfobacillus acetoxydans</name>
    <dbReference type="NCBI Taxonomy" id="1561005"/>
    <lineage>
        <taxon>Bacteria</taxon>
        <taxon>Bacillati</taxon>
        <taxon>Bacillota</taxon>
        <taxon>Clostridia</taxon>
        <taxon>Eubacteriales</taxon>
        <taxon>Peptococcaceae</taxon>
        <taxon>Acididesulfobacillus</taxon>
    </lineage>
</organism>
<dbReference type="GO" id="GO:0004368">
    <property type="term" value="F:glycerol-3-phosphate dehydrogenase (quinone) activity"/>
    <property type="evidence" value="ECO:0007669"/>
    <property type="project" value="UniProtKB-EC"/>
</dbReference>
<evidence type="ECO:0000256" key="9">
    <source>
        <dbReference type="ARBA" id="ARBA00022630"/>
    </source>
</evidence>
<dbReference type="PANTHER" id="PTHR11985">
    <property type="entry name" value="GLYCEROL-3-PHOSPHATE DEHYDROGENASE"/>
    <property type="match status" value="1"/>
</dbReference>
<evidence type="ECO:0000256" key="12">
    <source>
        <dbReference type="ARBA" id="ARBA00023136"/>
    </source>
</evidence>
<name>A0A8S0W2E3_9FIRM</name>
<keyword evidence="11 16" id="KW-0560">Oxidoreductase</keyword>
<comment type="pathway">
    <text evidence="4">Polyol metabolism; glycerol degradation via glycerol kinase pathway; glycerone phosphate from sn-glycerol 3-phosphate (anaerobic route): step 1/1.</text>
</comment>
<dbReference type="SUPFAM" id="SSF51905">
    <property type="entry name" value="FAD/NAD(P)-binding domain"/>
    <property type="match status" value="1"/>
</dbReference>
<dbReference type="InterPro" id="IPR041854">
    <property type="entry name" value="BFD-like_2Fe2S-bd_dom_sf"/>
</dbReference>
<dbReference type="Pfam" id="PF04324">
    <property type="entry name" value="Fer2_BFD"/>
    <property type="match status" value="1"/>
</dbReference>
<dbReference type="InterPro" id="IPR000447">
    <property type="entry name" value="G3P_DH_FAD-dep"/>
</dbReference>
<evidence type="ECO:0000256" key="11">
    <source>
        <dbReference type="ARBA" id="ARBA00023002"/>
    </source>
</evidence>
<feature type="domain" description="FAD dependent oxidoreductase" evidence="14">
    <location>
        <begin position="8"/>
        <end position="317"/>
    </location>
</feature>
<dbReference type="Gene3D" id="3.30.9.10">
    <property type="entry name" value="D-Amino Acid Oxidase, subunit A, domain 2"/>
    <property type="match status" value="1"/>
</dbReference>
<evidence type="ECO:0000256" key="4">
    <source>
        <dbReference type="ARBA" id="ARBA00005157"/>
    </source>
</evidence>
<comment type="subcellular location">
    <subcellularLocation>
        <location evidence="3">Cell membrane</location>
        <topology evidence="3">Peripheral membrane protein</topology>
    </subcellularLocation>
</comment>
<dbReference type="GO" id="GO:0005886">
    <property type="term" value="C:plasma membrane"/>
    <property type="evidence" value="ECO:0007669"/>
    <property type="project" value="UniProtKB-SubCell"/>
</dbReference>
<dbReference type="NCBIfam" id="NF008313">
    <property type="entry name" value="PRK11101.1"/>
    <property type="match status" value="1"/>
</dbReference>
<evidence type="ECO:0000256" key="6">
    <source>
        <dbReference type="ARBA" id="ARBA00011331"/>
    </source>
</evidence>
<evidence type="ECO:0000256" key="3">
    <source>
        <dbReference type="ARBA" id="ARBA00004202"/>
    </source>
</evidence>
<dbReference type="InterPro" id="IPR006076">
    <property type="entry name" value="FAD-dep_OxRdtase"/>
</dbReference>
<evidence type="ECO:0000259" key="15">
    <source>
        <dbReference type="Pfam" id="PF04324"/>
    </source>
</evidence>
<keyword evidence="18" id="KW-1185">Reference proteome</keyword>
<dbReference type="GO" id="GO:0009331">
    <property type="term" value="C:glycerol-3-phosphate dehydrogenase (FAD) complex"/>
    <property type="evidence" value="ECO:0007669"/>
    <property type="project" value="InterPro"/>
</dbReference>
<evidence type="ECO:0000256" key="7">
    <source>
        <dbReference type="ARBA" id="ARBA00013029"/>
    </source>
</evidence>
<dbReference type="InterPro" id="IPR017752">
    <property type="entry name" value="G3P_DH_GlpA_su"/>
</dbReference>
<accession>A0A8S0W2E3</accession>
<dbReference type="AlphaFoldDB" id="A0A8S0W2E3"/>
<dbReference type="PRINTS" id="PR01001">
    <property type="entry name" value="FADG3PDH"/>
</dbReference>
<dbReference type="Gene3D" id="1.10.10.1100">
    <property type="entry name" value="BFD-like [2Fe-2S]-binding domain"/>
    <property type="match status" value="1"/>
</dbReference>
<dbReference type="GO" id="GO:0050660">
    <property type="term" value="F:flavin adenine dinucleotide binding"/>
    <property type="evidence" value="ECO:0007669"/>
    <property type="project" value="InterPro"/>
</dbReference>
<dbReference type="EMBL" id="LR746496">
    <property type="protein sequence ID" value="CAA7600648.1"/>
    <property type="molecule type" value="Genomic_DNA"/>
</dbReference>
<evidence type="ECO:0000256" key="2">
    <source>
        <dbReference type="ARBA" id="ARBA00001974"/>
    </source>
</evidence>
<keyword evidence="12" id="KW-0472">Membrane</keyword>
<reference evidence="17" key="1">
    <citation type="submission" date="2014-11" db="EMBL/GenBank/DDBJ databases">
        <authorList>
            <person name="Hornung B.V."/>
        </authorList>
    </citation>
    <scope>NUCLEOTIDE SEQUENCE</scope>
    <source>
        <strain evidence="17">INE</strain>
    </source>
</reference>
<keyword evidence="10" id="KW-0274">FAD</keyword>
<comment type="subunit">
    <text evidence="6">Composed of a catalytic GlpA/B dimer and of membrane bound GlpC.</text>
</comment>
<dbReference type="NCBIfam" id="TIGR03377">
    <property type="entry name" value="glycerol3P_GlpA"/>
    <property type="match status" value="1"/>
</dbReference>
<reference evidence="16" key="2">
    <citation type="submission" date="2020-01" db="EMBL/GenBank/DDBJ databases">
        <authorList>
            <person name="Hornung B."/>
        </authorList>
    </citation>
    <scope>NUCLEOTIDE SEQUENCE</scope>
    <source>
        <strain evidence="16">PacBioINE</strain>
    </source>
</reference>
<dbReference type="GO" id="GO:0010181">
    <property type="term" value="F:FMN binding"/>
    <property type="evidence" value="ECO:0007669"/>
    <property type="project" value="InterPro"/>
</dbReference>
<evidence type="ECO:0000313" key="16">
    <source>
        <dbReference type="EMBL" id="CAA7600648.1"/>
    </source>
</evidence>
<dbReference type="InterPro" id="IPR007419">
    <property type="entry name" value="BFD-like_2Fe2S-bd_dom"/>
</dbReference>
<dbReference type="GO" id="GO:0006072">
    <property type="term" value="P:glycerol-3-phosphate metabolic process"/>
    <property type="evidence" value="ECO:0007669"/>
    <property type="project" value="InterPro"/>
</dbReference>
<dbReference type="GO" id="GO:0046174">
    <property type="term" value="P:polyol catabolic process"/>
    <property type="evidence" value="ECO:0007669"/>
    <property type="project" value="InterPro"/>
</dbReference>
<dbReference type="Proteomes" id="UP000836597">
    <property type="component" value="Chromosome"/>
</dbReference>
<dbReference type="CDD" id="cd19946">
    <property type="entry name" value="GlpA-like_Fer2_BFD-like"/>
    <property type="match status" value="1"/>
</dbReference>
<keyword evidence="9" id="KW-0285">Flavoprotein</keyword>
<evidence type="ECO:0000256" key="8">
    <source>
        <dbReference type="ARBA" id="ARBA00022475"/>
    </source>
</evidence>
<evidence type="ECO:0000259" key="14">
    <source>
        <dbReference type="Pfam" id="PF01266"/>
    </source>
</evidence>
<sequence length="549" mass="59986">MVRYSAQVVIIGGGATGVGILRDLSLRGISSILVEQGDLAHGTSSRFHGLLHSGARYAVKDPVSAAECIRENNILKQIAPECVAATGGWFVQLPGDEVDYAQAWLKGCERTGIPVHEVPLEEALKREPLLAKEALRVFEVPDAAVDGFKLVWENAKSARRCGGRYLTYHRVEAILREGEGVAGVRGENLLTGESFTVEAGMVVNATGAWADRLAASAGASLEVVRDKGILLAFNHRLFQRVINRLRPPGDGDIFVPHETITILGTTSEWVDTPSDNQPSDREVERMMTLGKALLPGIAEKRVIRAFAGVRPLHRSDSEWAEGSEGGRVEEGRGRAVSRTFALIDHEAEEGIKGFLSIVGGKFTTYRLMAEKASDWVAAKLANDVPCRTAAEPLQPELPAHLRRRARALLPCAAAEKTLQRLGRDAAAVLETIARDPDKGQLLCECEMVTVAEVEKTVADEDAHHLADVRRKTRLGMGTCQGAFCTYRALPLMWREGEKYDPLSGELIRFLNQRWKGIRPVLWGDQLRETELTRAIYAGLLDLREGGAAG</sequence>
<proteinExistence type="inferred from homology"/>
<protein>
    <recommendedName>
        <fullName evidence="7">glycerol-3-phosphate dehydrogenase</fullName>
        <ecNumber evidence="7">1.1.5.3</ecNumber>
    </recommendedName>
</protein>
<comment type="catalytic activity">
    <reaction evidence="13">
        <text>a quinone + sn-glycerol 3-phosphate = dihydroxyacetone phosphate + a quinol</text>
        <dbReference type="Rhea" id="RHEA:18977"/>
        <dbReference type="ChEBI" id="CHEBI:24646"/>
        <dbReference type="ChEBI" id="CHEBI:57597"/>
        <dbReference type="ChEBI" id="CHEBI:57642"/>
        <dbReference type="ChEBI" id="CHEBI:132124"/>
        <dbReference type="EC" id="1.1.5.3"/>
    </reaction>
</comment>
<comment type="similarity">
    <text evidence="5">Belongs to the FAD-dependent glycerol-3-phosphate dehydrogenase family.</text>
</comment>
<dbReference type="Gene3D" id="3.50.50.60">
    <property type="entry name" value="FAD/NAD(P)-binding domain"/>
    <property type="match status" value="1"/>
</dbReference>
<evidence type="ECO:0000256" key="13">
    <source>
        <dbReference type="ARBA" id="ARBA00049055"/>
    </source>
</evidence>
<dbReference type="EMBL" id="CDGJ01000132">
    <property type="protein sequence ID" value="CEJ09429.1"/>
    <property type="molecule type" value="Genomic_DNA"/>
</dbReference>
<evidence type="ECO:0000313" key="18">
    <source>
        <dbReference type="Proteomes" id="UP001071230"/>
    </source>
</evidence>
<dbReference type="PROSITE" id="PS00978">
    <property type="entry name" value="FAD_G3PDH_2"/>
    <property type="match status" value="1"/>
</dbReference>
<dbReference type="EC" id="1.1.5.3" evidence="7"/>
<comment type="cofactor">
    <cofactor evidence="1">
        <name>FMN</name>
        <dbReference type="ChEBI" id="CHEBI:58210"/>
    </cofactor>
</comment>
<feature type="domain" description="BFD-like [2Fe-2S]-binding" evidence="15">
    <location>
        <begin position="442"/>
        <end position="487"/>
    </location>
</feature>
<dbReference type="PANTHER" id="PTHR11985:SF15">
    <property type="entry name" value="GLYCEROL-3-PHOSPHATE DEHYDROGENASE, MITOCHONDRIAL"/>
    <property type="match status" value="1"/>
</dbReference>
<keyword evidence="8" id="KW-1003">Cell membrane</keyword>
<dbReference type="Pfam" id="PF01266">
    <property type="entry name" value="DAO"/>
    <property type="match status" value="1"/>
</dbReference>
<dbReference type="InterPro" id="IPR036188">
    <property type="entry name" value="FAD/NAD-bd_sf"/>
</dbReference>
<evidence type="ECO:0000256" key="1">
    <source>
        <dbReference type="ARBA" id="ARBA00001917"/>
    </source>
</evidence>
<evidence type="ECO:0000256" key="5">
    <source>
        <dbReference type="ARBA" id="ARBA00007330"/>
    </source>
</evidence>
<evidence type="ECO:0000256" key="10">
    <source>
        <dbReference type="ARBA" id="ARBA00022827"/>
    </source>
</evidence>
<dbReference type="Proteomes" id="UP001071230">
    <property type="component" value="Unassembled WGS sequence"/>
</dbReference>
<evidence type="ECO:0000313" key="17">
    <source>
        <dbReference type="EMBL" id="CEJ09429.1"/>
    </source>
</evidence>
<dbReference type="KEGG" id="aacx:DEACI_1301"/>
<dbReference type="RefSeq" id="WP_240984293.1">
    <property type="nucleotide sequence ID" value="NZ_CDGJ01000132.1"/>
</dbReference>
<comment type="cofactor">
    <cofactor evidence="2">
        <name>FAD</name>
        <dbReference type="ChEBI" id="CHEBI:57692"/>
    </cofactor>
</comment>